<dbReference type="EMBL" id="CM056811">
    <property type="protein sequence ID" value="KAJ8638352.1"/>
    <property type="molecule type" value="Genomic_DNA"/>
</dbReference>
<organism evidence="1 2">
    <name type="scientific">Persea americana</name>
    <name type="common">Avocado</name>
    <dbReference type="NCBI Taxonomy" id="3435"/>
    <lineage>
        <taxon>Eukaryota</taxon>
        <taxon>Viridiplantae</taxon>
        <taxon>Streptophyta</taxon>
        <taxon>Embryophyta</taxon>
        <taxon>Tracheophyta</taxon>
        <taxon>Spermatophyta</taxon>
        <taxon>Magnoliopsida</taxon>
        <taxon>Magnoliidae</taxon>
        <taxon>Laurales</taxon>
        <taxon>Lauraceae</taxon>
        <taxon>Persea</taxon>
    </lineage>
</organism>
<comment type="caution">
    <text evidence="1">The sequence shown here is derived from an EMBL/GenBank/DDBJ whole genome shotgun (WGS) entry which is preliminary data.</text>
</comment>
<protein>
    <submittedName>
        <fullName evidence="1">Uncharacterized protein</fullName>
    </submittedName>
</protein>
<keyword evidence="2" id="KW-1185">Reference proteome</keyword>
<evidence type="ECO:0000313" key="2">
    <source>
        <dbReference type="Proteomes" id="UP001234297"/>
    </source>
</evidence>
<reference evidence="1 2" key="1">
    <citation type="journal article" date="2022" name="Hortic Res">
        <title>A haplotype resolved chromosomal level avocado genome allows analysis of novel avocado genes.</title>
        <authorList>
            <person name="Nath O."/>
            <person name="Fletcher S.J."/>
            <person name="Hayward A."/>
            <person name="Shaw L.M."/>
            <person name="Masouleh A.K."/>
            <person name="Furtado A."/>
            <person name="Henry R.J."/>
            <person name="Mitter N."/>
        </authorList>
    </citation>
    <scope>NUCLEOTIDE SEQUENCE [LARGE SCALE GENOMIC DNA]</scope>
    <source>
        <strain evidence="2">cv. Hass</strain>
    </source>
</reference>
<name>A0ACC2LXY3_PERAE</name>
<gene>
    <name evidence="1" type="ORF">MRB53_012619</name>
</gene>
<proteinExistence type="predicted"/>
<dbReference type="Proteomes" id="UP001234297">
    <property type="component" value="Chromosome 3"/>
</dbReference>
<evidence type="ECO:0000313" key="1">
    <source>
        <dbReference type="EMBL" id="KAJ8638352.1"/>
    </source>
</evidence>
<sequence>MERIKSFFISKPEAPTLPTHTQRSLTLTRSSSSIFQEQDMGKAILNLAFSATIGLVVLLFNHGSLTTQVVPTFFLCILGIAILIAFSASFLAISLRRSCFSRAAEVLEHIGIVSTVVAFFMLMSFLLPSSFQWLVLAARVVSLVGYVIAHFEGFYVTDAGVEGG</sequence>
<accession>A0ACC2LXY3</accession>